<dbReference type="InterPro" id="IPR050090">
    <property type="entry name" value="Tyrosine_recombinase_XerCD"/>
</dbReference>
<dbReference type="Proteomes" id="UP000192085">
    <property type="component" value="Chromosome"/>
</dbReference>
<evidence type="ECO:0000256" key="3">
    <source>
        <dbReference type="ARBA" id="ARBA00023172"/>
    </source>
</evidence>
<dbReference type="PROSITE" id="PS51900">
    <property type="entry name" value="CB"/>
    <property type="match status" value="1"/>
</dbReference>
<dbReference type="InterPro" id="IPR011010">
    <property type="entry name" value="DNA_brk_join_enz"/>
</dbReference>
<dbReference type="SUPFAM" id="SSF56349">
    <property type="entry name" value="DNA breaking-rejoining enzymes"/>
    <property type="match status" value="1"/>
</dbReference>
<dbReference type="AlphaFoldDB" id="A0A1V0NF22"/>
<dbReference type="Gene3D" id="1.10.443.10">
    <property type="entry name" value="Intergrase catalytic core"/>
    <property type="match status" value="1"/>
</dbReference>
<dbReference type="InterPro" id="IPR002104">
    <property type="entry name" value="Integrase_catalytic"/>
</dbReference>
<dbReference type="Pfam" id="PF00589">
    <property type="entry name" value="Phage_integrase"/>
    <property type="match status" value="1"/>
</dbReference>
<dbReference type="PANTHER" id="PTHR30349:SF41">
    <property type="entry name" value="INTEGRASE_RECOMBINASE PROTEIN MJ0367-RELATED"/>
    <property type="match status" value="1"/>
</dbReference>
<dbReference type="EMBL" id="CP015897">
    <property type="protein sequence ID" value="ARD98509.1"/>
    <property type="molecule type" value="Genomic_DNA"/>
</dbReference>
<proteinExistence type="inferred from homology"/>
<accession>A0A1V0NF22</accession>
<dbReference type="GO" id="GO:0015074">
    <property type="term" value="P:DNA integration"/>
    <property type="evidence" value="ECO:0007669"/>
    <property type="project" value="InterPro"/>
</dbReference>
<evidence type="ECO:0000256" key="2">
    <source>
        <dbReference type="ARBA" id="ARBA00023125"/>
    </source>
</evidence>
<comment type="similarity">
    <text evidence="1">Belongs to the 'phage' integrase family.</text>
</comment>
<dbReference type="GO" id="GO:0003677">
    <property type="term" value="F:DNA binding"/>
    <property type="evidence" value="ECO:0007669"/>
    <property type="project" value="UniProtKB-UniRule"/>
</dbReference>
<dbReference type="PANTHER" id="PTHR30349">
    <property type="entry name" value="PHAGE INTEGRASE-RELATED"/>
    <property type="match status" value="1"/>
</dbReference>
<dbReference type="InterPro" id="IPR013762">
    <property type="entry name" value="Integrase-like_cat_sf"/>
</dbReference>
<dbReference type="GO" id="GO:0006310">
    <property type="term" value="P:DNA recombination"/>
    <property type="evidence" value="ECO:0007669"/>
    <property type="project" value="UniProtKB-KW"/>
</dbReference>
<name>A0A1V0NF22_LACLL</name>
<reference evidence="4 5" key="1">
    <citation type="journal article" date="2017" name="BMC Genomics">
        <title>Comparative and functional genomics of the Lactococcus lactis taxon; insights into evolution and niche adaptation.</title>
        <authorList>
            <person name="Kelleher P."/>
            <person name="Bottacini F."/>
            <person name="Mahony J."/>
            <person name="Kilcawley K.N."/>
            <person name="van Sinderen D."/>
        </authorList>
    </citation>
    <scope>NUCLEOTIDE SEQUENCE [LARGE SCALE GENOMIC DNA]</scope>
    <source>
        <strain evidence="4 5">275</strain>
    </source>
</reference>
<dbReference type="Gene3D" id="1.10.150.130">
    <property type="match status" value="1"/>
</dbReference>
<dbReference type="InterPro" id="IPR044068">
    <property type="entry name" value="CB"/>
</dbReference>
<keyword evidence="3" id="KW-0233">DNA recombination</keyword>
<gene>
    <name evidence="4" type="ORF">LL275_0877</name>
</gene>
<evidence type="ECO:0000313" key="5">
    <source>
        <dbReference type="Proteomes" id="UP000192085"/>
    </source>
</evidence>
<evidence type="ECO:0000313" key="4">
    <source>
        <dbReference type="EMBL" id="ARD98509.1"/>
    </source>
</evidence>
<evidence type="ECO:0000256" key="1">
    <source>
        <dbReference type="ARBA" id="ARBA00008857"/>
    </source>
</evidence>
<dbReference type="RefSeq" id="WP_161487263.1">
    <property type="nucleotide sequence ID" value="NZ_CP015897.1"/>
</dbReference>
<dbReference type="InterPro" id="IPR010998">
    <property type="entry name" value="Integrase_recombinase_N"/>
</dbReference>
<sequence>MATKNGLRYYEEKVSGKSKYRIVMDYYHPYEDKWKQVTCGSNSVTKGAMDAAKVKLDQKVERILGEYKKKKKTRTVSEALEEWYKFRDGSVAEGTHTDDLDHTRVFRSVFGKWQLVKVEKDHIKDYLMNLKVAPSSRKNYRSKLNLFFQFCEDEGYIKESPMYRVRLPRHKETLAEKQKREDKYFTVEEMRFLLDAMEERANQVKTEKARQNKWRRRMLIEFQFSIGDRISESLGLRYQDIDFEQGVIYLKTQLDSTSTVTAPKIKPLKTTKSERNITLKTREIEILLWFKERNYDGNEFVFVQENGHLFSQGVINNYLKTFHEVLPYKLITSFVSHAMRHSNVLVQKELGVDEQIIVARGGWADTQMISRVYGRHVTPVLLEKADHVLKDFSVKNSQKIHKKSRNIEELLGKAAKA</sequence>
<dbReference type="PROSITE" id="PS51898">
    <property type="entry name" value="TYR_RECOMBINASE"/>
    <property type="match status" value="1"/>
</dbReference>
<protein>
    <submittedName>
        <fullName evidence="4">Integrase</fullName>
    </submittedName>
</protein>
<organism evidence="4 5">
    <name type="scientific">Lactococcus lactis subsp. lactis</name>
    <name type="common">Streptococcus lactis</name>
    <dbReference type="NCBI Taxonomy" id="1360"/>
    <lineage>
        <taxon>Bacteria</taxon>
        <taxon>Bacillati</taxon>
        <taxon>Bacillota</taxon>
        <taxon>Bacilli</taxon>
        <taxon>Lactobacillales</taxon>
        <taxon>Streptococcaceae</taxon>
        <taxon>Lactococcus</taxon>
    </lineage>
</organism>
<keyword evidence="2" id="KW-0238">DNA-binding</keyword>